<evidence type="ECO:0000256" key="6">
    <source>
        <dbReference type="ARBA" id="ARBA00022777"/>
    </source>
</evidence>
<dbReference type="EMBL" id="JBHSPR010000012">
    <property type="protein sequence ID" value="MFC6018025.1"/>
    <property type="molecule type" value="Genomic_DNA"/>
</dbReference>
<dbReference type="Gene3D" id="3.30.565.10">
    <property type="entry name" value="Histidine kinase-like ATPase, C-terminal domain"/>
    <property type="match status" value="1"/>
</dbReference>
<dbReference type="Pfam" id="PF07730">
    <property type="entry name" value="HisKA_3"/>
    <property type="match status" value="1"/>
</dbReference>
<accession>A0ABW1K8F9</accession>
<keyword evidence="9" id="KW-0472">Membrane</keyword>
<dbReference type="InterPro" id="IPR050482">
    <property type="entry name" value="Sensor_HK_TwoCompSys"/>
</dbReference>
<dbReference type="CDD" id="cd16917">
    <property type="entry name" value="HATPase_UhpB-NarQ-NarX-like"/>
    <property type="match status" value="1"/>
</dbReference>
<keyword evidence="9" id="KW-1133">Transmembrane helix</keyword>
<gene>
    <name evidence="11" type="ORF">ACFP2T_17625</name>
</gene>
<name>A0ABW1K8F9_9ACTN</name>
<dbReference type="PANTHER" id="PTHR24421">
    <property type="entry name" value="NITRATE/NITRITE SENSOR PROTEIN NARX-RELATED"/>
    <property type="match status" value="1"/>
</dbReference>
<keyword evidence="8" id="KW-0902">Two-component regulatory system</keyword>
<evidence type="ECO:0000313" key="12">
    <source>
        <dbReference type="Proteomes" id="UP001596203"/>
    </source>
</evidence>
<dbReference type="PANTHER" id="PTHR24421:SF10">
    <property type="entry name" value="NITRATE_NITRITE SENSOR PROTEIN NARQ"/>
    <property type="match status" value="1"/>
</dbReference>
<feature type="transmembrane region" description="Helical" evidence="9">
    <location>
        <begin position="58"/>
        <end position="89"/>
    </location>
</feature>
<evidence type="ECO:0000256" key="3">
    <source>
        <dbReference type="ARBA" id="ARBA00022553"/>
    </source>
</evidence>
<feature type="domain" description="Signal transduction histidine kinase subgroup 3 dimerisation and phosphoacceptor" evidence="10">
    <location>
        <begin position="169"/>
        <end position="234"/>
    </location>
</feature>
<sequence>MPALLRDRGRFTVLTAALGSAFGVLNLAYTVDWGWILALLMFPALIVRTAWRTMPGWLLLAWVTIPTLVGDALVVTQTAYMVIIVAMAVAAADRPRRADTIAMALCLVSPFFIWLLGTNEWYRGIGAWLWAGGLLIGWGFGAVVGEQWKLIDELSRTRSRLAETAVVDERQRIAGNLHDLVGRSFTVVLLHLSGARLVLHSSPADAADALRQAEAVGRTGMDELRQALRLMHQGTSSLVPFTPGNLDRLVGDFRDAGMQVDFAIAGDLDSIAAAPRIVLHDVIREALTNTAKHARTPQAAVHVDVERDRVIVTVESALGHGATAGTGMGLAGLGHRVAAVGGTFQARPDRERWVVQARLPRRLAEVPA</sequence>
<evidence type="ECO:0000313" key="11">
    <source>
        <dbReference type="EMBL" id="MFC6018025.1"/>
    </source>
</evidence>
<feature type="transmembrane region" description="Helical" evidence="9">
    <location>
        <begin position="33"/>
        <end position="51"/>
    </location>
</feature>
<organism evidence="11 12">
    <name type="scientific">Plantactinospora solaniradicis</name>
    <dbReference type="NCBI Taxonomy" id="1723736"/>
    <lineage>
        <taxon>Bacteria</taxon>
        <taxon>Bacillati</taxon>
        <taxon>Actinomycetota</taxon>
        <taxon>Actinomycetes</taxon>
        <taxon>Micromonosporales</taxon>
        <taxon>Micromonosporaceae</taxon>
        <taxon>Plantactinospora</taxon>
    </lineage>
</organism>
<keyword evidence="6 11" id="KW-0418">Kinase</keyword>
<evidence type="ECO:0000259" key="10">
    <source>
        <dbReference type="Pfam" id="PF07730"/>
    </source>
</evidence>
<evidence type="ECO:0000256" key="1">
    <source>
        <dbReference type="ARBA" id="ARBA00000085"/>
    </source>
</evidence>
<dbReference type="Gene3D" id="1.20.5.1930">
    <property type="match status" value="1"/>
</dbReference>
<dbReference type="RefSeq" id="WP_377422961.1">
    <property type="nucleotide sequence ID" value="NZ_JBHSPR010000012.1"/>
</dbReference>
<keyword evidence="5" id="KW-0547">Nucleotide-binding</keyword>
<keyword evidence="4" id="KW-0808">Transferase</keyword>
<proteinExistence type="predicted"/>
<protein>
    <recommendedName>
        <fullName evidence="2">histidine kinase</fullName>
        <ecNumber evidence="2">2.7.13.3</ecNumber>
    </recommendedName>
</protein>
<feature type="transmembrane region" description="Helical" evidence="9">
    <location>
        <begin position="125"/>
        <end position="145"/>
    </location>
</feature>
<evidence type="ECO:0000256" key="7">
    <source>
        <dbReference type="ARBA" id="ARBA00022840"/>
    </source>
</evidence>
<keyword evidence="3" id="KW-0597">Phosphoprotein</keyword>
<dbReference type="InterPro" id="IPR011712">
    <property type="entry name" value="Sig_transdc_His_kin_sub3_dim/P"/>
</dbReference>
<comment type="caution">
    <text evidence="11">The sequence shown here is derived from an EMBL/GenBank/DDBJ whole genome shotgun (WGS) entry which is preliminary data.</text>
</comment>
<keyword evidence="7" id="KW-0067">ATP-binding</keyword>
<reference evidence="12" key="1">
    <citation type="journal article" date="2019" name="Int. J. Syst. Evol. Microbiol.">
        <title>The Global Catalogue of Microorganisms (GCM) 10K type strain sequencing project: providing services to taxonomists for standard genome sequencing and annotation.</title>
        <authorList>
            <consortium name="The Broad Institute Genomics Platform"/>
            <consortium name="The Broad Institute Genome Sequencing Center for Infectious Disease"/>
            <person name="Wu L."/>
            <person name="Ma J."/>
        </authorList>
    </citation>
    <scope>NUCLEOTIDE SEQUENCE [LARGE SCALE GENOMIC DNA]</scope>
    <source>
        <strain evidence="12">ZS-35-S2</strain>
    </source>
</reference>
<evidence type="ECO:0000256" key="9">
    <source>
        <dbReference type="SAM" id="Phobius"/>
    </source>
</evidence>
<dbReference type="GO" id="GO:0016301">
    <property type="term" value="F:kinase activity"/>
    <property type="evidence" value="ECO:0007669"/>
    <property type="project" value="UniProtKB-KW"/>
</dbReference>
<evidence type="ECO:0000256" key="5">
    <source>
        <dbReference type="ARBA" id="ARBA00022741"/>
    </source>
</evidence>
<evidence type="ECO:0000256" key="4">
    <source>
        <dbReference type="ARBA" id="ARBA00022679"/>
    </source>
</evidence>
<evidence type="ECO:0000256" key="8">
    <source>
        <dbReference type="ARBA" id="ARBA00023012"/>
    </source>
</evidence>
<dbReference type="SUPFAM" id="SSF55874">
    <property type="entry name" value="ATPase domain of HSP90 chaperone/DNA topoisomerase II/histidine kinase"/>
    <property type="match status" value="1"/>
</dbReference>
<keyword evidence="12" id="KW-1185">Reference proteome</keyword>
<feature type="transmembrane region" description="Helical" evidence="9">
    <location>
        <begin position="101"/>
        <end position="118"/>
    </location>
</feature>
<keyword evidence="9" id="KW-0812">Transmembrane</keyword>
<comment type="catalytic activity">
    <reaction evidence="1">
        <text>ATP + protein L-histidine = ADP + protein N-phospho-L-histidine.</text>
        <dbReference type="EC" id="2.7.13.3"/>
    </reaction>
</comment>
<dbReference type="Proteomes" id="UP001596203">
    <property type="component" value="Unassembled WGS sequence"/>
</dbReference>
<evidence type="ECO:0000256" key="2">
    <source>
        <dbReference type="ARBA" id="ARBA00012438"/>
    </source>
</evidence>
<dbReference type="InterPro" id="IPR036890">
    <property type="entry name" value="HATPase_C_sf"/>
</dbReference>
<dbReference type="EC" id="2.7.13.3" evidence="2"/>